<evidence type="ECO:0000313" key="2">
    <source>
        <dbReference type="Proteomes" id="UP000772196"/>
    </source>
</evidence>
<dbReference type="RefSeq" id="WP_168542837.1">
    <property type="nucleotide sequence ID" value="NZ_JAAWWP010000020.1"/>
</dbReference>
<evidence type="ECO:0000313" key="1">
    <source>
        <dbReference type="EMBL" id="NKI44560.1"/>
    </source>
</evidence>
<sequence>MITSTPVGDWTWAQEFGEGEEATSGGAAEKILSVWKILARHALADSTRRGEITVRRFAGKREVIRDFRNLPLEDTTLSGNIALNRATSEVDALSGDFLITLRFPCPGYWTEKGHWYRAKQLFCIQADIWKKSLVVYTVETYSDAWLTMDTREREQKQVHAENHPRLTAALGEISLLLGVPTTPGDPNVHATPTSEGFENLAPESAAYADSWGTFEVPERARILRSRIPKSENDYEEVTDSPVHYFSVQRDGRTFGYVWAADIGSAAGFEPRTAADEEALAIGGRWLLRLRDAHSQGVSAQDLLTWLSRLAPDPEAGSFGEDTPQRFDNLDGLEELSGRY</sequence>
<name>A0ABX1HB63_9ACTN</name>
<dbReference type="EMBL" id="JAAWWP010000020">
    <property type="protein sequence ID" value="NKI44560.1"/>
    <property type="molecule type" value="Genomic_DNA"/>
</dbReference>
<gene>
    <name evidence="1" type="ORF">HFV08_25580</name>
</gene>
<keyword evidence="2" id="KW-1185">Reference proteome</keyword>
<proteinExistence type="predicted"/>
<comment type="caution">
    <text evidence="1">The sequence shown here is derived from an EMBL/GenBank/DDBJ whole genome shotgun (WGS) entry which is preliminary data.</text>
</comment>
<organism evidence="1 2">
    <name type="scientific">Streptomyces physcomitrii</name>
    <dbReference type="NCBI Taxonomy" id="2724184"/>
    <lineage>
        <taxon>Bacteria</taxon>
        <taxon>Bacillati</taxon>
        <taxon>Actinomycetota</taxon>
        <taxon>Actinomycetes</taxon>
        <taxon>Kitasatosporales</taxon>
        <taxon>Streptomycetaceae</taxon>
        <taxon>Streptomyces</taxon>
    </lineage>
</organism>
<protein>
    <submittedName>
        <fullName evidence="1">Uncharacterized protein</fullName>
    </submittedName>
</protein>
<reference evidence="1 2" key="1">
    <citation type="submission" date="2020-04" db="EMBL/GenBank/DDBJ databases">
        <title>Phylogenetic Diversity and Antibacterial Activity against Ralstonia solanacearum of Endophytic Actinomycete Isolated from Moss.</title>
        <authorList>
            <person name="Zhuang X."/>
        </authorList>
    </citation>
    <scope>NUCLEOTIDE SEQUENCE [LARGE SCALE GENOMIC DNA]</scope>
    <source>
        <strain evidence="1 2">LD120</strain>
    </source>
</reference>
<dbReference type="Proteomes" id="UP000772196">
    <property type="component" value="Unassembled WGS sequence"/>
</dbReference>
<accession>A0ABX1HB63</accession>